<proteinExistence type="predicted"/>
<evidence type="ECO:0000313" key="3">
    <source>
        <dbReference type="EMBL" id="EMS81448.1"/>
    </source>
</evidence>
<keyword evidence="4" id="KW-1185">Reference proteome</keyword>
<keyword evidence="2" id="KW-1133">Transmembrane helix</keyword>
<keyword evidence="2" id="KW-0472">Membrane</keyword>
<dbReference type="EMBL" id="APJX01000001">
    <property type="protein sequence ID" value="EMS81448.1"/>
    <property type="molecule type" value="Genomic_DNA"/>
</dbReference>
<gene>
    <name evidence="3" type="ORF">Dpo_1c05890</name>
</gene>
<accession>S0G274</accession>
<dbReference type="OrthoDB" id="2965787at2"/>
<protein>
    <submittedName>
        <fullName evidence="3">Uncharacterized protein</fullName>
    </submittedName>
</protein>
<dbReference type="RefSeq" id="WP_006964172.1">
    <property type="nucleotide sequence ID" value="NZ_APJX01000001.1"/>
</dbReference>
<evidence type="ECO:0000313" key="4">
    <source>
        <dbReference type="Proteomes" id="UP000014216"/>
    </source>
</evidence>
<feature type="compositionally biased region" description="Basic and acidic residues" evidence="1">
    <location>
        <begin position="49"/>
        <end position="75"/>
    </location>
</feature>
<dbReference type="Proteomes" id="UP000014216">
    <property type="component" value="Unassembled WGS sequence"/>
</dbReference>
<reference evidence="3 4" key="1">
    <citation type="journal article" date="2013" name="Genome Announc.">
        <title>Draft Genome Sequence of Desulfotignum phosphitoxidans DSM 13687 Strain FiPS-3.</title>
        <authorList>
            <person name="Poehlein A."/>
            <person name="Daniel R."/>
            <person name="Simeonova D.D."/>
        </authorList>
    </citation>
    <scope>NUCLEOTIDE SEQUENCE [LARGE SCALE GENOMIC DNA]</scope>
    <source>
        <strain evidence="3 4">DSM 13687</strain>
    </source>
</reference>
<feature type="transmembrane region" description="Helical" evidence="2">
    <location>
        <begin position="99"/>
        <end position="116"/>
    </location>
</feature>
<evidence type="ECO:0000256" key="1">
    <source>
        <dbReference type="SAM" id="MobiDB-lite"/>
    </source>
</evidence>
<comment type="caution">
    <text evidence="3">The sequence shown here is derived from an EMBL/GenBank/DDBJ whole genome shotgun (WGS) entry which is preliminary data.</text>
</comment>
<evidence type="ECO:0000256" key="2">
    <source>
        <dbReference type="SAM" id="Phobius"/>
    </source>
</evidence>
<keyword evidence="2" id="KW-0812">Transmembrane</keyword>
<feature type="region of interest" description="Disordered" evidence="1">
    <location>
        <begin position="49"/>
        <end position="80"/>
    </location>
</feature>
<organism evidence="3 4">
    <name type="scientific">Desulfotignum phosphitoxidans DSM 13687</name>
    <dbReference type="NCBI Taxonomy" id="1286635"/>
    <lineage>
        <taxon>Bacteria</taxon>
        <taxon>Pseudomonadati</taxon>
        <taxon>Thermodesulfobacteriota</taxon>
        <taxon>Desulfobacteria</taxon>
        <taxon>Desulfobacterales</taxon>
        <taxon>Desulfobacteraceae</taxon>
        <taxon>Desulfotignum</taxon>
    </lineage>
</organism>
<name>S0G274_9BACT</name>
<sequence>MTSTQKTDNYHRSCPKCGHIKAITELECPKCGIVYEKYEKLQNRRKEEAKLAKEQEAIKKEKHENTKQQHEEKRLRREHFKQKSKNKIKKLFKPSLKKISIALLILCVTGVSAFFYSKSKYGSEYIANLKLANSIMALSTIKCVEMSEQYSTVWREAIEDKYNSDFSDDIREQRRKFELYGDIRKIDESKKLAEELLQKLNQPNEPYPQAHKKIVELYGVYSQLHSLAQSPSGSLMTYNKKVNDLQSQYIKIVNELKVLLPKEK</sequence>
<dbReference type="AlphaFoldDB" id="S0G274"/>